<reference evidence="3" key="1">
    <citation type="submission" date="2024-02" db="EMBL/GenBank/DDBJ databases">
        <title>Bacterial skin colonization with Propionibacterium avidum as a risk factor for Periprosthetic Joint Infections - a single-center prospective study.</title>
        <authorList>
            <person name="Achermann Y."/>
        </authorList>
    </citation>
    <scope>NUCLEOTIDE SEQUENCE</scope>
    <source>
        <strain evidence="3">PAVI-2017310195</strain>
    </source>
</reference>
<dbReference type="InterPro" id="IPR001668">
    <property type="entry name" value="Mob_Pre"/>
</dbReference>
<evidence type="ECO:0000256" key="2">
    <source>
        <dbReference type="SAM" id="MobiDB-lite"/>
    </source>
</evidence>
<comment type="caution">
    <text evidence="3">The sequence shown here is derived from an EMBL/GenBank/DDBJ whole genome shotgun (WGS) entry which is preliminary data.</text>
</comment>
<organism evidence="3 4">
    <name type="scientific">Cutibacterium avidum</name>
    <dbReference type="NCBI Taxonomy" id="33010"/>
    <lineage>
        <taxon>Bacteria</taxon>
        <taxon>Bacillati</taxon>
        <taxon>Actinomycetota</taxon>
        <taxon>Actinomycetes</taxon>
        <taxon>Propionibacteriales</taxon>
        <taxon>Propionibacteriaceae</taxon>
        <taxon>Cutibacterium</taxon>
    </lineage>
</organism>
<evidence type="ECO:0000313" key="3">
    <source>
        <dbReference type="EMBL" id="MEH1547710.1"/>
    </source>
</evidence>
<dbReference type="CDD" id="cd17242">
    <property type="entry name" value="MobM_relaxase"/>
    <property type="match status" value="1"/>
</dbReference>
<dbReference type="Pfam" id="PF01076">
    <property type="entry name" value="Mob_Pre"/>
    <property type="match status" value="1"/>
</dbReference>
<feature type="compositionally biased region" description="Low complexity" evidence="2">
    <location>
        <begin position="313"/>
        <end position="324"/>
    </location>
</feature>
<sequence length="341" mass="37441">MNETVVPDGSGGWRRPSSVDEVLGRLDERLARVKKPPRDGAVIMRGHVANLSPEWFAENNPDWRENGLNEEARAAYDAMLQQAYDEYGDDLLVACLHMDETTPQWQFAVVPVTDDGRLTQKLFWSSPSVLTKQGQRFREAVAATGIPVNMKPSARSKEHLSGDEFARRADDLREREQEVEEWAATLETAAATIDARKANVAAREAKTQEDAQEAASDRQRAAEARARAEQAEKAAGAERARLADVLTWMDTPQSNGATARANFDGWRRRKAKQAQFEAKANALAEQERQHAEDGPQLGGGSSRPAPSLFGGQRSSSSPRPSSPSLPTANSRSMAAKVPPKE</sequence>
<evidence type="ECO:0000256" key="1">
    <source>
        <dbReference type="ARBA" id="ARBA00010657"/>
    </source>
</evidence>
<dbReference type="GO" id="GO:0003677">
    <property type="term" value="F:DNA binding"/>
    <property type="evidence" value="ECO:0007669"/>
    <property type="project" value="InterPro"/>
</dbReference>
<name>A0AB35XMG8_9ACTN</name>
<accession>A0AB35XMG8</accession>
<dbReference type="GO" id="GO:0006310">
    <property type="term" value="P:DNA recombination"/>
    <property type="evidence" value="ECO:0007669"/>
    <property type="project" value="InterPro"/>
</dbReference>
<feature type="region of interest" description="Disordered" evidence="2">
    <location>
        <begin position="252"/>
        <end position="341"/>
    </location>
</feature>
<evidence type="ECO:0000313" key="4">
    <source>
        <dbReference type="Proteomes" id="UP001309299"/>
    </source>
</evidence>
<comment type="similarity">
    <text evidence="1">Belongs to the plasmid mobilization pre family.</text>
</comment>
<dbReference type="Gene3D" id="3.30.930.30">
    <property type="match status" value="1"/>
</dbReference>
<dbReference type="Proteomes" id="UP001309299">
    <property type="component" value="Unassembled WGS sequence"/>
</dbReference>
<proteinExistence type="inferred from homology"/>
<dbReference type="RefSeq" id="WP_334353524.1">
    <property type="nucleotide sequence ID" value="NZ_JBAKUA010000026.1"/>
</dbReference>
<gene>
    <name evidence="3" type="ORF">V7F78_12050</name>
</gene>
<protein>
    <submittedName>
        <fullName evidence="3">Plasmid recombination protein</fullName>
    </submittedName>
</protein>
<feature type="compositionally biased region" description="Basic and acidic residues" evidence="2">
    <location>
        <begin position="203"/>
        <end position="221"/>
    </location>
</feature>
<dbReference type="EMBL" id="JBAKUA010000026">
    <property type="protein sequence ID" value="MEH1547710.1"/>
    <property type="molecule type" value="Genomic_DNA"/>
</dbReference>
<dbReference type="AlphaFoldDB" id="A0AB35XMG8"/>
<feature type="region of interest" description="Disordered" evidence="2">
    <location>
        <begin position="202"/>
        <end position="221"/>
    </location>
</feature>